<protein>
    <submittedName>
        <fullName evidence="5">Importin subunit alpha-2</fullName>
    </submittedName>
</protein>
<gene>
    <name evidence="5" type="ORF">AV274_5786</name>
</gene>
<comment type="caution">
    <text evidence="5">The sequence shown here is derived from an EMBL/GenBank/DDBJ whole genome shotgun (WGS) entry which is preliminary data.</text>
</comment>
<dbReference type="Proteomes" id="UP000078348">
    <property type="component" value="Unassembled WGS sequence"/>
</dbReference>
<dbReference type="InterPro" id="IPR016024">
    <property type="entry name" value="ARM-type_fold"/>
</dbReference>
<feature type="repeat" description="ARM" evidence="4">
    <location>
        <begin position="53"/>
        <end position="95"/>
    </location>
</feature>
<dbReference type="AlphaFoldDB" id="A0A196S650"/>
<evidence type="ECO:0000256" key="1">
    <source>
        <dbReference type="ARBA" id="ARBA00010394"/>
    </source>
</evidence>
<dbReference type="InterPro" id="IPR011989">
    <property type="entry name" value="ARM-like"/>
</dbReference>
<dbReference type="SUPFAM" id="SSF48371">
    <property type="entry name" value="ARM repeat"/>
    <property type="match status" value="1"/>
</dbReference>
<name>A0A196S650_BLAHN</name>
<dbReference type="InterPro" id="IPR000225">
    <property type="entry name" value="Armadillo"/>
</dbReference>
<keyword evidence="3" id="KW-0653">Protein transport</keyword>
<accession>A0A196S650</accession>
<organism evidence="5 6">
    <name type="scientific">Blastocystis sp. subtype 1 (strain ATCC 50177 / NandII)</name>
    <dbReference type="NCBI Taxonomy" id="478820"/>
    <lineage>
        <taxon>Eukaryota</taxon>
        <taxon>Sar</taxon>
        <taxon>Stramenopiles</taxon>
        <taxon>Bigyra</taxon>
        <taxon>Opalozoa</taxon>
        <taxon>Opalinata</taxon>
        <taxon>Blastocystidae</taxon>
        <taxon>Blastocystis</taxon>
    </lineage>
</organism>
<dbReference type="EMBL" id="LXWW01000539">
    <property type="protein sequence ID" value="OAO12550.1"/>
    <property type="molecule type" value="Genomic_DNA"/>
</dbReference>
<dbReference type="PROSITE" id="PS50176">
    <property type="entry name" value="ARM_REPEAT"/>
    <property type="match status" value="1"/>
</dbReference>
<evidence type="ECO:0000313" key="6">
    <source>
        <dbReference type="Proteomes" id="UP000078348"/>
    </source>
</evidence>
<dbReference type="Gene3D" id="1.25.10.10">
    <property type="entry name" value="Leucine-rich Repeat Variant"/>
    <property type="match status" value="1"/>
</dbReference>
<dbReference type="PANTHER" id="PTHR23316">
    <property type="entry name" value="IMPORTIN ALPHA"/>
    <property type="match status" value="1"/>
</dbReference>
<keyword evidence="2" id="KW-0813">Transport</keyword>
<dbReference type="Pfam" id="PF00514">
    <property type="entry name" value="Arm"/>
    <property type="match status" value="4"/>
</dbReference>
<comment type="similarity">
    <text evidence="1">Belongs to the importin alpha family.</text>
</comment>
<sequence length="406" mass="45405">MFFRKLLSTDHYPPIDLVINTGLVPRFALFLKYDNCPNLQYESAWTAAVIDSGALPDLIRLVDSPNDGVREQATWALGNIAGDSVQYRNAITDAGCVDRLLFHLNNPNCTLLFQKNAVWLLSNLCRMRDGVAPDFERVKNCLPYMKECLQCDQEDIVIDACWCFAFITDSNKANTKYVLGMGVLPMVIAMLGSSSIKVVNPALRVVGNVLAGDDQQTQMCIENGVLKYLEQLVNSSQYTVVKEALWCLSNITAGSESQIQLVLNDEIMPWLVSIIQDGRTDLQRESCWVICNAICGGNPAQIAQVTQTEGVIPAICKLMNANSEPKLQTIILDSLDRCLTLGEFIMHQSGAEVNLVKEQLYQCGFVDTLEQMTFPNEALYQKADEFVVKHFGYEEEEENLNFPQMN</sequence>
<evidence type="ECO:0000256" key="4">
    <source>
        <dbReference type="PROSITE-ProRule" id="PRU00259"/>
    </source>
</evidence>
<proteinExistence type="inferred from homology"/>
<evidence type="ECO:0000256" key="3">
    <source>
        <dbReference type="ARBA" id="ARBA00022927"/>
    </source>
</evidence>
<evidence type="ECO:0000256" key="2">
    <source>
        <dbReference type="ARBA" id="ARBA00022448"/>
    </source>
</evidence>
<dbReference type="OrthoDB" id="29145at2759"/>
<dbReference type="GO" id="GO:0015031">
    <property type="term" value="P:protein transport"/>
    <property type="evidence" value="ECO:0007669"/>
    <property type="project" value="UniProtKB-KW"/>
</dbReference>
<dbReference type="SMART" id="SM00185">
    <property type="entry name" value="ARM"/>
    <property type="match status" value="6"/>
</dbReference>
<evidence type="ECO:0000313" key="5">
    <source>
        <dbReference type="EMBL" id="OAO12550.1"/>
    </source>
</evidence>
<reference evidence="5 6" key="1">
    <citation type="submission" date="2016-05" db="EMBL/GenBank/DDBJ databases">
        <title>Nuclear genome of Blastocystis sp. subtype 1 NandII.</title>
        <authorList>
            <person name="Gentekaki E."/>
            <person name="Curtis B."/>
            <person name="Stairs C."/>
            <person name="Eme L."/>
            <person name="Herman E."/>
            <person name="Klimes V."/>
            <person name="Arias M.C."/>
            <person name="Elias M."/>
            <person name="Hilliou F."/>
            <person name="Klute M."/>
            <person name="Malik S.-B."/>
            <person name="Pightling A."/>
            <person name="Rachubinski R."/>
            <person name="Salas D."/>
            <person name="Schlacht A."/>
            <person name="Suga H."/>
            <person name="Archibald J."/>
            <person name="Ball S.G."/>
            <person name="Clark G."/>
            <person name="Dacks J."/>
            <person name="Van Der Giezen M."/>
            <person name="Tsaousis A."/>
            <person name="Roger A."/>
        </authorList>
    </citation>
    <scope>NUCLEOTIDE SEQUENCE [LARGE SCALE GENOMIC DNA]</scope>
    <source>
        <strain evidence="6">ATCC 50177 / NandII</strain>
    </source>
</reference>
<dbReference type="STRING" id="478820.A0A196S650"/>
<keyword evidence="6" id="KW-1185">Reference proteome</keyword>